<dbReference type="CDD" id="cd02027">
    <property type="entry name" value="APSK"/>
    <property type="match status" value="1"/>
</dbReference>
<evidence type="ECO:0000256" key="10">
    <source>
        <dbReference type="ARBA" id="ARBA00023134"/>
    </source>
</evidence>
<dbReference type="NCBIfam" id="TIGR00455">
    <property type="entry name" value="apsK"/>
    <property type="match status" value="1"/>
</dbReference>
<dbReference type="CDD" id="cd04095">
    <property type="entry name" value="CysN_NoDQ_III"/>
    <property type="match status" value="1"/>
</dbReference>
<keyword evidence="11" id="KW-0511">Multifunctional enzyme</keyword>
<evidence type="ECO:0000256" key="1">
    <source>
        <dbReference type="ARBA" id="ARBA00001823"/>
    </source>
</evidence>
<dbReference type="PRINTS" id="PR00315">
    <property type="entry name" value="ELONGATNFCT"/>
</dbReference>
<keyword evidence="10" id="KW-0342">GTP-binding</keyword>
<dbReference type="InterPro" id="IPR000795">
    <property type="entry name" value="T_Tr_GTP-bd_dom"/>
</dbReference>
<comment type="function">
    <text evidence="12">Proposed to provide activated sulfate for transfer to Nod factor. ATP sulfurylase may be the GTPase, regulating ATP sulfurylase activity.</text>
</comment>
<feature type="domain" description="Tr-type G" evidence="15">
    <location>
        <begin position="16"/>
        <end position="227"/>
    </location>
</feature>
<dbReference type="AlphaFoldDB" id="A0A2S0NBI7"/>
<gene>
    <name evidence="14 16" type="primary">cysC</name>
    <name evidence="16" type="ORF">C6569_10860</name>
</gene>
<evidence type="ECO:0000256" key="3">
    <source>
        <dbReference type="ARBA" id="ARBA00005438"/>
    </source>
</evidence>
<keyword evidence="14" id="KW-0597">Phosphoprotein</keyword>
<organism evidence="16 17">
    <name type="scientific">Phreatobacter cathodiphilus</name>
    <dbReference type="NCBI Taxonomy" id="1868589"/>
    <lineage>
        <taxon>Bacteria</taxon>
        <taxon>Pseudomonadati</taxon>
        <taxon>Pseudomonadota</taxon>
        <taxon>Alphaproteobacteria</taxon>
        <taxon>Hyphomicrobiales</taxon>
        <taxon>Phreatobacteraceae</taxon>
        <taxon>Phreatobacter</taxon>
    </lineage>
</organism>
<dbReference type="PROSITE" id="PS00301">
    <property type="entry name" value="G_TR_1"/>
    <property type="match status" value="1"/>
</dbReference>
<comment type="function">
    <text evidence="14">Catalyzes the synthesis of activated sulfate.</text>
</comment>
<dbReference type="UniPathway" id="UPA00140">
    <property type="reaction ID" value="UER00205"/>
</dbReference>
<protein>
    <recommendedName>
        <fullName evidence="14">Adenylyl-sulfate kinase</fullName>
        <ecNumber evidence="14">2.7.1.25</ecNumber>
    </recommendedName>
    <alternativeName>
        <fullName evidence="14">APS kinase</fullName>
    </alternativeName>
    <alternativeName>
        <fullName evidence="14">ATP adenosine-5'-phosphosulfate 3'-phosphotransferase</fullName>
    </alternativeName>
    <alternativeName>
        <fullName evidence="14">Adenosine-5'-phosphosulfate kinase</fullName>
    </alternativeName>
</protein>
<dbReference type="InterPro" id="IPR002891">
    <property type="entry name" value="APS"/>
</dbReference>
<dbReference type="EC" id="2.7.1.25" evidence="14"/>
<dbReference type="GO" id="GO:0004020">
    <property type="term" value="F:adenylylsulfate kinase activity"/>
    <property type="evidence" value="ECO:0007669"/>
    <property type="project" value="UniProtKB-UniRule"/>
</dbReference>
<feature type="binding site" evidence="14">
    <location>
        <begin position="455"/>
        <end position="462"/>
    </location>
    <ligand>
        <name>ATP</name>
        <dbReference type="ChEBI" id="CHEBI:30616"/>
    </ligand>
</feature>
<evidence type="ECO:0000256" key="5">
    <source>
        <dbReference type="ARBA" id="ARBA00011760"/>
    </source>
</evidence>
<dbReference type="InterPro" id="IPR041757">
    <property type="entry name" value="CysN_GTP-bd"/>
</dbReference>
<name>A0A2S0NBI7_9HYPH</name>
<dbReference type="RefSeq" id="WP_106748865.1">
    <property type="nucleotide sequence ID" value="NZ_CP027668.1"/>
</dbReference>
<dbReference type="InterPro" id="IPR009000">
    <property type="entry name" value="Transl_B-barrel_sf"/>
</dbReference>
<evidence type="ECO:0000256" key="8">
    <source>
        <dbReference type="ARBA" id="ARBA00022741"/>
    </source>
</evidence>
<dbReference type="InterPro" id="IPR044139">
    <property type="entry name" value="CysN_NoDQ_III"/>
</dbReference>
<comment type="similarity">
    <text evidence="4">In the N-terminal section; belongs to the TRAFAC class translation factor GTPase superfamily. Classic translation factor GTPase family. CysN/NodQ subfamily.</text>
</comment>
<evidence type="ECO:0000256" key="13">
    <source>
        <dbReference type="ARBA" id="ARBA00049370"/>
    </source>
</evidence>
<comment type="function">
    <text evidence="2">APS kinase catalyzes the synthesis of activated sulfate.</text>
</comment>
<dbReference type="InterPro" id="IPR027417">
    <property type="entry name" value="P-loop_NTPase"/>
</dbReference>
<evidence type="ECO:0000256" key="11">
    <source>
        <dbReference type="ARBA" id="ARBA00023268"/>
    </source>
</evidence>
<evidence type="ECO:0000256" key="14">
    <source>
        <dbReference type="HAMAP-Rule" id="MF_00065"/>
    </source>
</evidence>
<dbReference type="NCBIfam" id="NF003013">
    <property type="entry name" value="PRK03846.1"/>
    <property type="match status" value="1"/>
</dbReference>
<dbReference type="CDD" id="cd04166">
    <property type="entry name" value="CysN_ATPS"/>
    <property type="match status" value="1"/>
</dbReference>
<dbReference type="InterPro" id="IPR011779">
    <property type="entry name" value="SO4_adenylTrfase_lsu"/>
</dbReference>
<dbReference type="GO" id="GO:0004781">
    <property type="term" value="F:sulfate adenylyltransferase (ATP) activity"/>
    <property type="evidence" value="ECO:0007669"/>
    <property type="project" value="UniProtKB-EC"/>
</dbReference>
<dbReference type="PROSITE" id="PS51722">
    <property type="entry name" value="G_TR_2"/>
    <property type="match status" value="1"/>
</dbReference>
<evidence type="ECO:0000256" key="6">
    <source>
        <dbReference type="ARBA" id="ARBA00022679"/>
    </source>
</evidence>
<comment type="similarity">
    <text evidence="14">Belongs to the APS kinase family.</text>
</comment>
<dbReference type="Gene3D" id="3.40.50.300">
    <property type="entry name" value="P-loop containing nucleotide triphosphate hydrolases"/>
    <property type="match status" value="2"/>
</dbReference>
<keyword evidence="8 14" id="KW-0547">Nucleotide-binding</keyword>
<dbReference type="Proteomes" id="UP000237889">
    <property type="component" value="Chromosome"/>
</dbReference>
<evidence type="ECO:0000256" key="4">
    <source>
        <dbReference type="ARBA" id="ARBA00007237"/>
    </source>
</evidence>
<evidence type="ECO:0000313" key="16">
    <source>
        <dbReference type="EMBL" id="AVO45524.1"/>
    </source>
</evidence>
<dbReference type="InterPro" id="IPR031157">
    <property type="entry name" value="G_TR_CS"/>
</dbReference>
<dbReference type="Pfam" id="PF00009">
    <property type="entry name" value="GTP_EFTU"/>
    <property type="match status" value="1"/>
</dbReference>
<evidence type="ECO:0000256" key="12">
    <source>
        <dbReference type="ARBA" id="ARBA00024872"/>
    </source>
</evidence>
<keyword evidence="9 14" id="KW-0067">ATP-binding</keyword>
<dbReference type="GO" id="GO:0000103">
    <property type="term" value="P:sulfate assimilation"/>
    <property type="evidence" value="ECO:0007669"/>
    <property type="project" value="UniProtKB-UniRule"/>
</dbReference>
<comment type="catalytic activity">
    <reaction evidence="1 14">
        <text>adenosine 5'-phosphosulfate + ATP = 3'-phosphoadenylyl sulfate + ADP + H(+)</text>
        <dbReference type="Rhea" id="RHEA:24152"/>
        <dbReference type="ChEBI" id="CHEBI:15378"/>
        <dbReference type="ChEBI" id="CHEBI:30616"/>
        <dbReference type="ChEBI" id="CHEBI:58243"/>
        <dbReference type="ChEBI" id="CHEBI:58339"/>
        <dbReference type="ChEBI" id="CHEBI:456216"/>
        <dbReference type="EC" id="2.7.1.25"/>
    </reaction>
</comment>
<feature type="active site" description="Phosphoserine intermediate" evidence="14">
    <location>
        <position position="529"/>
    </location>
</feature>
<dbReference type="GO" id="GO:0003924">
    <property type="term" value="F:GTPase activity"/>
    <property type="evidence" value="ECO:0007669"/>
    <property type="project" value="InterPro"/>
</dbReference>
<reference evidence="16 17" key="1">
    <citation type="submission" date="2018-03" db="EMBL/GenBank/DDBJ databases">
        <title>Genome sequencing of Phreatobacter sp.</title>
        <authorList>
            <person name="Kim S.-J."/>
            <person name="Heo J."/>
            <person name="Kwon S.-W."/>
        </authorList>
    </citation>
    <scope>NUCLEOTIDE SEQUENCE [LARGE SCALE GENOMIC DNA]</scope>
    <source>
        <strain evidence="16 17">S-12</strain>
    </source>
</reference>
<proteinExistence type="inferred from homology"/>
<dbReference type="KEGG" id="phr:C6569_10860"/>
<dbReference type="SUPFAM" id="SSF50447">
    <property type="entry name" value="Translation proteins"/>
    <property type="match status" value="1"/>
</dbReference>
<evidence type="ECO:0000256" key="9">
    <source>
        <dbReference type="ARBA" id="ARBA00022840"/>
    </source>
</evidence>
<evidence type="ECO:0000313" key="17">
    <source>
        <dbReference type="Proteomes" id="UP000237889"/>
    </source>
</evidence>
<dbReference type="SUPFAM" id="SSF52540">
    <property type="entry name" value="P-loop containing nucleoside triphosphate hydrolases"/>
    <property type="match status" value="2"/>
</dbReference>
<dbReference type="InterPro" id="IPR054696">
    <property type="entry name" value="GTP-eEF1A_C"/>
</dbReference>
<dbReference type="Pfam" id="PF01583">
    <property type="entry name" value="APS_kinase"/>
    <property type="match status" value="1"/>
</dbReference>
<dbReference type="NCBIfam" id="TIGR02034">
    <property type="entry name" value="CysN"/>
    <property type="match status" value="1"/>
</dbReference>
<comment type="pathway">
    <text evidence="14">Sulfur metabolism; hydrogen sulfide biosynthesis; sulfite from sulfate: step 2/3.</text>
</comment>
<dbReference type="Gene3D" id="2.40.30.10">
    <property type="entry name" value="Translation factors"/>
    <property type="match status" value="2"/>
</dbReference>
<dbReference type="PANTHER" id="PTHR23115">
    <property type="entry name" value="TRANSLATION FACTOR"/>
    <property type="match status" value="1"/>
</dbReference>
<dbReference type="InterPro" id="IPR009001">
    <property type="entry name" value="Transl_elong_EF1A/Init_IF2_C"/>
</dbReference>
<comment type="catalytic activity">
    <reaction evidence="13">
        <text>sulfate + ATP + H(+) = adenosine 5'-phosphosulfate + diphosphate</text>
        <dbReference type="Rhea" id="RHEA:18133"/>
        <dbReference type="ChEBI" id="CHEBI:15378"/>
        <dbReference type="ChEBI" id="CHEBI:16189"/>
        <dbReference type="ChEBI" id="CHEBI:30616"/>
        <dbReference type="ChEBI" id="CHEBI:33019"/>
        <dbReference type="ChEBI" id="CHEBI:58243"/>
        <dbReference type="EC" id="2.7.7.4"/>
    </reaction>
</comment>
<dbReference type="GO" id="GO:0005524">
    <property type="term" value="F:ATP binding"/>
    <property type="evidence" value="ECO:0007669"/>
    <property type="project" value="UniProtKB-UniRule"/>
</dbReference>
<evidence type="ECO:0000256" key="7">
    <source>
        <dbReference type="ARBA" id="ARBA00022695"/>
    </source>
</evidence>
<keyword evidence="14 16" id="KW-0418">Kinase</keyword>
<keyword evidence="6 14" id="KW-0808">Transferase</keyword>
<dbReference type="OrthoDB" id="9804504at2"/>
<evidence type="ECO:0000256" key="2">
    <source>
        <dbReference type="ARBA" id="ARBA00002357"/>
    </source>
</evidence>
<keyword evidence="7" id="KW-0548">Nucleotidyltransferase</keyword>
<dbReference type="GO" id="GO:0070814">
    <property type="term" value="P:hydrogen sulfide biosynthetic process"/>
    <property type="evidence" value="ECO:0007669"/>
    <property type="project" value="UniProtKB-UniRule"/>
</dbReference>
<dbReference type="Pfam" id="PF22594">
    <property type="entry name" value="GTP-eEF1A_C"/>
    <property type="match status" value="1"/>
</dbReference>
<sequence>MASEPGHTALPAPMRLPRLRFMTCGSVDDGKSTLIGRLLMESGSVFEDHLAEALRAGPGGGLDFSFLVDGLKAEREQGITIDVAYRYFNTAKRAFLIADAPGHEQYTRNQAAAASQTQLAVVLVSAVDGVQRQTRRHMAIAALFGVRDIVVAVNKMDLAGREAGPFNAVAAELKGLAAALGLRTVAVIPLSAREGDNVVTRSTAMPWYQGPTLLDVLEGFEPAATPAAERTVLPVALTGRMDGGGRVSFGEVAGGRLTIGQRLRSHQGHEAAITRLWSAGVEVSGAGTGEAVAVELAPELDLGRGAVLSDGTAMALAKQLRARFIWLSPEPIQPRRTYDIEIGTARGAVAFSRVEGRLDLDALGITALDDDLAANDIAVARLQLATALPALPFAENRRLGAFIIIDRTSRRTVAAGVVLSVERQNQDTPWQTMVVTPADRALSLGQSPRVVWLTGLSGAGKSTIADLVDRKLHALGRHSVVLDGDNLRHGLTADLGFSDADRSENVRRVAHVAALMADAGLIVVVSLISPFRADREKARETVGPGRFIEVFVDASLETCRARDPKGMYARALAGNLPRFTGIGAAYERPEAPDLHLDSEGRSAEDNADAVLERLGLAAKAR</sequence>
<dbReference type="SUPFAM" id="SSF50465">
    <property type="entry name" value="EF-Tu/eEF-1alpha/eIF2-gamma C-terminal domain"/>
    <property type="match status" value="1"/>
</dbReference>
<dbReference type="EMBL" id="CP027668">
    <property type="protein sequence ID" value="AVO45524.1"/>
    <property type="molecule type" value="Genomic_DNA"/>
</dbReference>
<dbReference type="InterPro" id="IPR059117">
    <property type="entry name" value="APS_kinase_dom"/>
</dbReference>
<dbReference type="HAMAP" id="MF_00065">
    <property type="entry name" value="Adenylyl_sulf_kinase"/>
    <property type="match status" value="1"/>
</dbReference>
<comment type="subunit">
    <text evidence="5">Sulfate-activating enzymes, NodP and NodQ, may be physically associated.</text>
</comment>
<accession>A0A2S0NBI7</accession>
<keyword evidence="17" id="KW-1185">Reference proteome</keyword>
<comment type="similarity">
    <text evidence="3">In the C-terminal section; belongs to the APS kinase family.</text>
</comment>
<dbReference type="InterPro" id="IPR050100">
    <property type="entry name" value="TRAFAC_GTPase_members"/>
</dbReference>
<dbReference type="GO" id="GO:0005525">
    <property type="term" value="F:GTP binding"/>
    <property type="evidence" value="ECO:0007669"/>
    <property type="project" value="UniProtKB-KW"/>
</dbReference>
<evidence type="ECO:0000259" key="15">
    <source>
        <dbReference type="PROSITE" id="PS51722"/>
    </source>
</evidence>